<accession>A0A372JQ66</accession>
<dbReference type="Pfam" id="PF19449">
    <property type="entry name" value="DUF5987"/>
    <property type="match status" value="1"/>
</dbReference>
<dbReference type="OrthoDB" id="3371101at2"/>
<sequence length="189" mass="19577">METADPAADDAATATLEAFADTIVPGERRGPDDRAVAGAAPGPGAVAAGALELLRTPATGVTGGLDGYVEALNRHAEAYAREHGRALDDGVPPFVALDHADRAALVRALTTPGHPEKDLWVLLALFCNMAFDTAAHMPTADAMKAGHPGLTAMGFSPPDEDGLWRFPSFSYRRELAPLHPGTTSTGSPA</sequence>
<reference evidence="1 2" key="1">
    <citation type="submission" date="2018-08" db="EMBL/GenBank/DDBJ databases">
        <title>Actinomadura jelena sp. nov., a novel Actinomycete isolated from soil in Chad.</title>
        <authorList>
            <person name="Shi L."/>
        </authorList>
    </citation>
    <scope>NUCLEOTIDE SEQUENCE [LARGE SCALE GENOMIC DNA]</scope>
    <source>
        <strain evidence="1 2">NEAU-G17</strain>
    </source>
</reference>
<organism evidence="1 2">
    <name type="scientific">Actinomadura logoneensis</name>
    <dbReference type="NCBI Taxonomy" id="2293572"/>
    <lineage>
        <taxon>Bacteria</taxon>
        <taxon>Bacillati</taxon>
        <taxon>Actinomycetota</taxon>
        <taxon>Actinomycetes</taxon>
        <taxon>Streptosporangiales</taxon>
        <taxon>Thermomonosporaceae</taxon>
        <taxon>Actinomadura</taxon>
    </lineage>
</organism>
<dbReference type="AlphaFoldDB" id="A0A372JQ66"/>
<proteinExistence type="predicted"/>
<protein>
    <submittedName>
        <fullName evidence="1">Regulator</fullName>
    </submittedName>
</protein>
<dbReference type="EMBL" id="QURH01000157">
    <property type="protein sequence ID" value="RFU42120.1"/>
    <property type="molecule type" value="Genomic_DNA"/>
</dbReference>
<dbReference type="Proteomes" id="UP000261811">
    <property type="component" value="Unassembled WGS sequence"/>
</dbReference>
<evidence type="ECO:0000313" key="2">
    <source>
        <dbReference type="Proteomes" id="UP000261811"/>
    </source>
</evidence>
<dbReference type="RefSeq" id="WP_117356887.1">
    <property type="nucleotide sequence ID" value="NZ_QURH01000157.1"/>
</dbReference>
<gene>
    <name evidence="1" type="ORF">DZF91_08230</name>
</gene>
<name>A0A372JQ66_9ACTN</name>
<keyword evidence="2" id="KW-1185">Reference proteome</keyword>
<dbReference type="InterPro" id="IPR046029">
    <property type="entry name" value="DUF5987"/>
</dbReference>
<evidence type="ECO:0000313" key="1">
    <source>
        <dbReference type="EMBL" id="RFU42120.1"/>
    </source>
</evidence>
<comment type="caution">
    <text evidence="1">The sequence shown here is derived from an EMBL/GenBank/DDBJ whole genome shotgun (WGS) entry which is preliminary data.</text>
</comment>